<gene>
    <name evidence="1" type="ORF">AB0D95_28615</name>
</gene>
<protein>
    <recommendedName>
        <fullName evidence="3">DUF4232 domain-containing protein</fullName>
    </recommendedName>
</protein>
<evidence type="ECO:0008006" key="3">
    <source>
        <dbReference type="Google" id="ProtNLM"/>
    </source>
</evidence>
<proteinExistence type="predicted"/>
<dbReference type="RefSeq" id="WP_166022219.1">
    <property type="nucleotide sequence ID" value="NZ_JBEZNA010000104.1"/>
</dbReference>
<dbReference type="EMBL" id="JBEZNA010000104">
    <property type="protein sequence ID" value="MEU9581187.1"/>
    <property type="molecule type" value="Genomic_DNA"/>
</dbReference>
<name>A0ABV3EY90_9ACTN</name>
<evidence type="ECO:0000313" key="1">
    <source>
        <dbReference type="EMBL" id="MEU9581187.1"/>
    </source>
</evidence>
<evidence type="ECO:0000313" key="2">
    <source>
        <dbReference type="Proteomes" id="UP001551584"/>
    </source>
</evidence>
<accession>A0ABV3EY90</accession>
<keyword evidence="2" id="KW-1185">Reference proteome</keyword>
<organism evidence="1 2">
    <name type="scientific">Streptomyces chilikensis</name>
    <dbReference type="NCBI Taxonomy" id="1194079"/>
    <lineage>
        <taxon>Bacteria</taxon>
        <taxon>Bacillati</taxon>
        <taxon>Actinomycetota</taxon>
        <taxon>Actinomycetes</taxon>
        <taxon>Kitasatosporales</taxon>
        <taxon>Streptomycetaceae</taxon>
        <taxon>Streptomyces</taxon>
    </lineage>
</organism>
<sequence length="111" mass="11438">MGPGVFEGATARLLVGNDGEEPLELVVEPWGACHALPPGRTWVVVTHSPAAHGSWPGTRRAGEPFEVLHRSDAVTVWANGGCFHLGDVDGHAVDAAAEECPAGGPPRGLTA</sequence>
<dbReference type="Proteomes" id="UP001551584">
    <property type="component" value="Unassembled WGS sequence"/>
</dbReference>
<comment type="caution">
    <text evidence="1">The sequence shown here is derived from an EMBL/GenBank/DDBJ whole genome shotgun (WGS) entry which is preliminary data.</text>
</comment>
<reference evidence="1 2" key="1">
    <citation type="submission" date="2024-06" db="EMBL/GenBank/DDBJ databases">
        <title>The Natural Products Discovery Center: Release of the First 8490 Sequenced Strains for Exploring Actinobacteria Biosynthetic Diversity.</title>
        <authorList>
            <person name="Kalkreuter E."/>
            <person name="Kautsar S.A."/>
            <person name="Yang D."/>
            <person name="Bader C.D."/>
            <person name="Teijaro C.N."/>
            <person name="Fluegel L."/>
            <person name="Davis C.M."/>
            <person name="Simpson J.R."/>
            <person name="Lauterbach L."/>
            <person name="Steele A.D."/>
            <person name="Gui C."/>
            <person name="Meng S."/>
            <person name="Li G."/>
            <person name="Viehrig K."/>
            <person name="Ye F."/>
            <person name="Su P."/>
            <person name="Kiefer A.F."/>
            <person name="Nichols A."/>
            <person name="Cepeda A.J."/>
            <person name="Yan W."/>
            <person name="Fan B."/>
            <person name="Jiang Y."/>
            <person name="Adhikari A."/>
            <person name="Zheng C.-J."/>
            <person name="Schuster L."/>
            <person name="Cowan T.M."/>
            <person name="Smanski M.J."/>
            <person name="Chevrette M.G."/>
            <person name="De Carvalho L.P.S."/>
            <person name="Shen B."/>
        </authorList>
    </citation>
    <scope>NUCLEOTIDE SEQUENCE [LARGE SCALE GENOMIC DNA]</scope>
    <source>
        <strain evidence="1 2">NPDC048117</strain>
    </source>
</reference>